<keyword evidence="2" id="KW-0493">Microtubule</keyword>
<sequence>MPRELIFVQVGQCGNQIGMRFWDLALKEHAKAKQSLLYDESLSSFFRNVNSKNQELKIGDPIQNLKARALIVDMEEGVINQIMKSPLGELFEERQCINDVSGAGNNWAHGFYHYGNQYEKHIEERLRKTVEQCDSLQCFFMTHSIGGGTGSGLGSRILGLLEDNYPEVFRFTASVFPSGDDDVVTSPYNSLFSLYELAKHADCVFPIDNQALINIVDQIDKPNKARLVKENAHEGSVGIKITQFGEEEKRQKPFDKMNSLIAHLLSHITCSMRFEGALNVDLNEITMNLVPYPDLHFLISSMAPLYSLLDSKLQPRRLDQMFSDIYHPDFQMITGQPSLHKYLAVGLLVRGDVAFSDVNRNIKKLKDQLKMIYWNQEGFKYGICNQPPIGQQYSMLCLANNTCIKDTFQEMTDRFQKLYKRKVYVHHYKQYMEQSHFDETLNGIQNLMVKYQDLEMAQPKKYQRIQPIF</sequence>
<evidence type="ECO:0000313" key="8">
    <source>
        <dbReference type="Proteomes" id="UP000688137"/>
    </source>
</evidence>
<dbReference type="InterPro" id="IPR000217">
    <property type="entry name" value="Tubulin"/>
</dbReference>
<accession>A0A8S1L7F7</accession>
<dbReference type="SMART" id="SM00865">
    <property type="entry name" value="Tubulin_C"/>
    <property type="match status" value="1"/>
</dbReference>
<dbReference type="EMBL" id="CAJJDM010000033">
    <property type="protein sequence ID" value="CAD8063369.1"/>
    <property type="molecule type" value="Genomic_DNA"/>
</dbReference>
<reference evidence="7" key="1">
    <citation type="submission" date="2021-01" db="EMBL/GenBank/DDBJ databases">
        <authorList>
            <consortium name="Genoscope - CEA"/>
            <person name="William W."/>
        </authorList>
    </citation>
    <scope>NUCLEOTIDE SEQUENCE</scope>
</reference>
<dbReference type="Pfam" id="PF03953">
    <property type="entry name" value="Tubulin_C"/>
    <property type="match status" value="1"/>
</dbReference>
<keyword evidence="4" id="KW-0342">GTP-binding</keyword>
<dbReference type="Proteomes" id="UP000688137">
    <property type="component" value="Unassembled WGS sequence"/>
</dbReference>
<evidence type="ECO:0000259" key="5">
    <source>
        <dbReference type="SMART" id="SM00864"/>
    </source>
</evidence>
<dbReference type="OMA" id="KRAHLHH"/>
<evidence type="ECO:0000259" key="6">
    <source>
        <dbReference type="SMART" id="SM00865"/>
    </source>
</evidence>
<dbReference type="PANTHER" id="PTHR11588">
    <property type="entry name" value="TUBULIN"/>
    <property type="match status" value="1"/>
</dbReference>
<evidence type="ECO:0000256" key="2">
    <source>
        <dbReference type="ARBA" id="ARBA00022701"/>
    </source>
</evidence>
<dbReference type="FunFam" id="3.40.50.1440:FF:000017">
    <property type="entry name" value="Tubulin epsilon chain"/>
    <property type="match status" value="1"/>
</dbReference>
<dbReference type="FunFam" id="1.10.287.600:FF:000007">
    <property type="entry name" value="tubulin epsilon chain"/>
    <property type="match status" value="1"/>
</dbReference>
<evidence type="ECO:0000313" key="7">
    <source>
        <dbReference type="EMBL" id="CAD8063369.1"/>
    </source>
</evidence>
<comment type="caution">
    <text evidence="7">The sequence shown here is derived from an EMBL/GenBank/DDBJ whole genome shotgun (WGS) entry which is preliminary data.</text>
</comment>
<dbReference type="PROSITE" id="PS00227">
    <property type="entry name" value="TUBULIN"/>
    <property type="match status" value="1"/>
</dbReference>
<keyword evidence="8" id="KW-1185">Reference proteome</keyword>
<evidence type="ECO:0000256" key="4">
    <source>
        <dbReference type="ARBA" id="ARBA00023134"/>
    </source>
</evidence>
<dbReference type="AlphaFoldDB" id="A0A8S1L7F7"/>
<dbReference type="SMART" id="SM00864">
    <property type="entry name" value="Tubulin"/>
    <property type="match status" value="1"/>
</dbReference>
<feature type="domain" description="Tubulin/FtsZ GTPase" evidence="5">
    <location>
        <begin position="52"/>
        <end position="276"/>
    </location>
</feature>
<evidence type="ECO:0008006" key="9">
    <source>
        <dbReference type="Google" id="ProtNLM"/>
    </source>
</evidence>
<evidence type="ECO:0000256" key="1">
    <source>
        <dbReference type="ARBA" id="ARBA00009636"/>
    </source>
</evidence>
<gene>
    <name evidence="7" type="ORF">PPRIM_AZ9-3.1.T0340287</name>
</gene>
<evidence type="ECO:0000256" key="3">
    <source>
        <dbReference type="ARBA" id="ARBA00022741"/>
    </source>
</evidence>
<dbReference type="GO" id="GO:0005525">
    <property type="term" value="F:GTP binding"/>
    <property type="evidence" value="ECO:0007669"/>
    <property type="project" value="UniProtKB-KW"/>
</dbReference>
<comment type="similarity">
    <text evidence="1">Belongs to the tubulin family.</text>
</comment>
<organism evidence="7 8">
    <name type="scientific">Paramecium primaurelia</name>
    <dbReference type="NCBI Taxonomy" id="5886"/>
    <lineage>
        <taxon>Eukaryota</taxon>
        <taxon>Sar</taxon>
        <taxon>Alveolata</taxon>
        <taxon>Ciliophora</taxon>
        <taxon>Intramacronucleata</taxon>
        <taxon>Oligohymenophorea</taxon>
        <taxon>Peniculida</taxon>
        <taxon>Parameciidae</taxon>
        <taxon>Paramecium</taxon>
    </lineage>
</organism>
<dbReference type="Pfam" id="PF00091">
    <property type="entry name" value="Tubulin"/>
    <property type="match status" value="1"/>
</dbReference>
<dbReference type="CDD" id="cd02190">
    <property type="entry name" value="epsilon_tubulin"/>
    <property type="match status" value="1"/>
</dbReference>
<dbReference type="InterPro" id="IPR003008">
    <property type="entry name" value="Tubulin_FtsZ_GTPase"/>
</dbReference>
<name>A0A8S1L7F7_PARPR</name>
<keyword evidence="3" id="KW-0547">Nucleotide-binding</keyword>
<protein>
    <recommendedName>
        <fullName evidence="9">Epsilon tubulin</fullName>
    </recommendedName>
</protein>
<feature type="domain" description="Tubulin/FtsZ 2-layer sandwich" evidence="6">
    <location>
        <begin position="278"/>
        <end position="413"/>
    </location>
</feature>
<proteinExistence type="inferred from homology"/>
<dbReference type="GO" id="GO:0005874">
    <property type="term" value="C:microtubule"/>
    <property type="evidence" value="ECO:0007669"/>
    <property type="project" value="UniProtKB-KW"/>
</dbReference>
<dbReference type="InterPro" id="IPR017975">
    <property type="entry name" value="Tubulin_CS"/>
</dbReference>
<dbReference type="GO" id="GO:0007017">
    <property type="term" value="P:microtubule-based process"/>
    <property type="evidence" value="ECO:0007669"/>
    <property type="project" value="InterPro"/>
</dbReference>
<dbReference type="InterPro" id="IPR018316">
    <property type="entry name" value="Tubulin/FtsZ_2-layer-sand-dom"/>
</dbReference>